<reference evidence="11 12" key="1">
    <citation type="submission" date="2017-02" db="EMBL/GenBank/DDBJ databases">
        <title>Genomic diversity within the haloalkaliphilic genus Thioalkalivibrio.</title>
        <authorList>
            <person name="Ahn A.-C."/>
            <person name="Meier-Kolthoff J."/>
            <person name="Overmars L."/>
            <person name="Richter M."/>
            <person name="Woyke T."/>
            <person name="Sorokin D.Y."/>
            <person name="Muyzer G."/>
        </authorList>
    </citation>
    <scope>NUCLEOTIDE SEQUENCE [LARGE SCALE GENOMIC DNA]</scope>
    <source>
        <strain evidence="11 12">ALJD</strain>
    </source>
</reference>
<gene>
    <name evidence="11" type="ORF">B1C78_02240</name>
</gene>
<comment type="subcellular location">
    <subcellularLocation>
        <location evidence="9">Cell membrane</location>
        <topology evidence="9">Multi-pass membrane protein</topology>
    </subcellularLocation>
    <subcellularLocation>
        <location evidence="1">Membrane</location>
        <topology evidence="1">Multi-pass membrane protein</topology>
    </subcellularLocation>
</comment>
<evidence type="ECO:0000259" key="10">
    <source>
        <dbReference type="PROSITE" id="PS51371"/>
    </source>
</evidence>
<feature type="transmembrane region" description="Helical" evidence="9">
    <location>
        <begin position="363"/>
        <end position="385"/>
    </location>
</feature>
<dbReference type="STRING" id="108003.B1C78_02240"/>
<dbReference type="InterPro" id="IPR006667">
    <property type="entry name" value="SLC41_membr_dom"/>
</dbReference>
<evidence type="ECO:0000256" key="2">
    <source>
        <dbReference type="ARBA" id="ARBA00009749"/>
    </source>
</evidence>
<sequence length="454" mass="49568">MTDNATTDQAETPDIAALVAAQDWESVDSILEGMADPDVAKVLPTLERTHWTALLNRLPPERAASVYAYLSTEQQTQLLDDLSDDEKAEIIGQLSYDDAAALLEELPDEHTELLMDMLPREDQEVLQTLLSYPEDSAGRLMTPQFVALRPEWDVRQCLDHVRRQAEEGETLSSLFVTSDNGQIVGWVRLQDLLLGRPSATLDTLMQPDVISIPADEDQEEAARLIRHYDLEVLPVVDSVGRIAGIITVDDIMDVVEEETTEDFQKMGSVGVLNLSIKEATTTLLYRKRIGWLIILVFVNMFAGAAIGIFEAAIEQVVALVFFLPMIIASGGNAGAQASTLMVRALATGDVQVRDWLKLWGKEMLVAFSLGLTMGLAVWAAGVWLGGPQVGLAVAISMVLVVVIGSMIGMLLPFMLARFRLDPATASAPLITSVVDIAGILMYFSVATLILQLSM</sequence>
<dbReference type="CDD" id="cd04606">
    <property type="entry name" value="CBS_pair_Mg_transporter"/>
    <property type="match status" value="1"/>
</dbReference>
<keyword evidence="12" id="KW-1185">Reference proteome</keyword>
<dbReference type="Pfam" id="PF01769">
    <property type="entry name" value="MgtE"/>
    <property type="match status" value="1"/>
</dbReference>
<keyword evidence="9" id="KW-1003">Cell membrane</keyword>
<keyword evidence="5 9" id="KW-0460">Magnesium</keyword>
<dbReference type="InterPro" id="IPR036739">
    <property type="entry name" value="SLC41_membr_dom_sf"/>
</dbReference>
<dbReference type="SMART" id="SM00924">
    <property type="entry name" value="MgtE_N"/>
    <property type="match status" value="1"/>
</dbReference>
<dbReference type="InterPro" id="IPR006668">
    <property type="entry name" value="Mg_transptr_MgtE_intracell_dom"/>
</dbReference>
<dbReference type="SMART" id="SM00116">
    <property type="entry name" value="CBS"/>
    <property type="match status" value="1"/>
</dbReference>
<accession>A0A1V3NTF8</accession>
<keyword evidence="8" id="KW-0129">CBS domain</keyword>
<feature type="domain" description="CBS" evidence="10">
    <location>
        <begin position="141"/>
        <end position="203"/>
    </location>
</feature>
<evidence type="ECO:0000256" key="5">
    <source>
        <dbReference type="ARBA" id="ARBA00022842"/>
    </source>
</evidence>
<name>A0A1V3NTF8_9GAMM</name>
<dbReference type="RefSeq" id="WP_077277499.1">
    <property type="nucleotide sequence ID" value="NZ_MVBK01000010.1"/>
</dbReference>
<evidence type="ECO:0000256" key="3">
    <source>
        <dbReference type="ARBA" id="ARBA00022448"/>
    </source>
</evidence>
<dbReference type="Gene3D" id="1.25.60.10">
    <property type="entry name" value="MgtE N-terminal domain-like"/>
    <property type="match status" value="1"/>
</dbReference>
<evidence type="ECO:0000256" key="9">
    <source>
        <dbReference type="RuleBase" id="RU362011"/>
    </source>
</evidence>
<dbReference type="AlphaFoldDB" id="A0A1V3NTF8"/>
<keyword evidence="7 9" id="KW-0472">Membrane</keyword>
<dbReference type="PANTHER" id="PTHR43773">
    <property type="entry name" value="MAGNESIUM TRANSPORTER MGTE"/>
    <property type="match status" value="1"/>
</dbReference>
<feature type="transmembrane region" description="Helical" evidence="9">
    <location>
        <begin position="391"/>
        <end position="415"/>
    </location>
</feature>
<keyword evidence="6 9" id="KW-1133">Transmembrane helix</keyword>
<dbReference type="InterPro" id="IPR038076">
    <property type="entry name" value="MgtE_N_sf"/>
</dbReference>
<evidence type="ECO:0000313" key="11">
    <source>
        <dbReference type="EMBL" id="OOG28148.1"/>
    </source>
</evidence>
<keyword evidence="3 9" id="KW-0813">Transport</keyword>
<proteinExistence type="inferred from homology"/>
<dbReference type="SUPFAM" id="SSF158791">
    <property type="entry name" value="MgtE N-terminal domain-like"/>
    <property type="match status" value="1"/>
</dbReference>
<dbReference type="SUPFAM" id="SSF54631">
    <property type="entry name" value="CBS-domain pair"/>
    <property type="match status" value="1"/>
</dbReference>
<keyword evidence="9" id="KW-0479">Metal-binding</keyword>
<evidence type="ECO:0000256" key="7">
    <source>
        <dbReference type="ARBA" id="ARBA00023136"/>
    </source>
</evidence>
<evidence type="ECO:0000256" key="1">
    <source>
        <dbReference type="ARBA" id="ARBA00004141"/>
    </source>
</evidence>
<dbReference type="OrthoDB" id="9790355at2"/>
<feature type="transmembrane region" description="Helical" evidence="9">
    <location>
        <begin position="289"/>
        <end position="309"/>
    </location>
</feature>
<evidence type="ECO:0000313" key="12">
    <source>
        <dbReference type="Proteomes" id="UP000189462"/>
    </source>
</evidence>
<dbReference type="InterPro" id="IPR006669">
    <property type="entry name" value="MgtE_transporter"/>
</dbReference>
<evidence type="ECO:0000256" key="6">
    <source>
        <dbReference type="ARBA" id="ARBA00022989"/>
    </source>
</evidence>
<dbReference type="GO" id="GO:0015095">
    <property type="term" value="F:magnesium ion transmembrane transporter activity"/>
    <property type="evidence" value="ECO:0007669"/>
    <property type="project" value="UniProtKB-UniRule"/>
</dbReference>
<dbReference type="InterPro" id="IPR046342">
    <property type="entry name" value="CBS_dom_sf"/>
</dbReference>
<dbReference type="Proteomes" id="UP000189462">
    <property type="component" value="Unassembled WGS sequence"/>
</dbReference>
<comment type="similarity">
    <text evidence="2 9">Belongs to the SLC41A transporter family.</text>
</comment>
<comment type="caution">
    <text evidence="11">The sequence shown here is derived from an EMBL/GenBank/DDBJ whole genome shotgun (WGS) entry which is preliminary data.</text>
</comment>
<feature type="domain" description="CBS" evidence="10">
    <location>
        <begin position="205"/>
        <end position="261"/>
    </location>
</feature>
<dbReference type="PANTHER" id="PTHR43773:SF1">
    <property type="entry name" value="MAGNESIUM TRANSPORTER MGTE"/>
    <property type="match status" value="1"/>
</dbReference>
<dbReference type="SUPFAM" id="SSF161093">
    <property type="entry name" value="MgtE membrane domain-like"/>
    <property type="match status" value="1"/>
</dbReference>
<dbReference type="PROSITE" id="PS51371">
    <property type="entry name" value="CBS"/>
    <property type="match status" value="2"/>
</dbReference>
<comment type="subunit">
    <text evidence="9">Homodimer.</text>
</comment>
<dbReference type="Pfam" id="PF00571">
    <property type="entry name" value="CBS"/>
    <property type="match status" value="2"/>
</dbReference>
<dbReference type="NCBIfam" id="TIGR00400">
    <property type="entry name" value="mgtE"/>
    <property type="match status" value="1"/>
</dbReference>
<evidence type="ECO:0000256" key="8">
    <source>
        <dbReference type="PROSITE-ProRule" id="PRU00703"/>
    </source>
</evidence>
<dbReference type="Gene3D" id="3.10.580.10">
    <property type="entry name" value="CBS-domain"/>
    <property type="match status" value="1"/>
</dbReference>
<dbReference type="EMBL" id="MVBK01000010">
    <property type="protein sequence ID" value="OOG28148.1"/>
    <property type="molecule type" value="Genomic_DNA"/>
</dbReference>
<comment type="function">
    <text evidence="9">Acts as a magnesium transporter.</text>
</comment>
<protein>
    <recommendedName>
        <fullName evidence="9">Magnesium transporter MgtE</fullName>
    </recommendedName>
</protein>
<dbReference type="GO" id="GO:0046872">
    <property type="term" value="F:metal ion binding"/>
    <property type="evidence" value="ECO:0007669"/>
    <property type="project" value="UniProtKB-KW"/>
</dbReference>
<organism evidence="11 12">
    <name type="scientific">Thioalkalivibrio denitrificans</name>
    <dbReference type="NCBI Taxonomy" id="108003"/>
    <lineage>
        <taxon>Bacteria</taxon>
        <taxon>Pseudomonadati</taxon>
        <taxon>Pseudomonadota</taxon>
        <taxon>Gammaproteobacteria</taxon>
        <taxon>Chromatiales</taxon>
        <taxon>Ectothiorhodospiraceae</taxon>
        <taxon>Thioalkalivibrio</taxon>
    </lineage>
</organism>
<dbReference type="Gene3D" id="1.10.357.20">
    <property type="entry name" value="SLC41 divalent cation transporters, integral membrane domain"/>
    <property type="match status" value="1"/>
</dbReference>
<evidence type="ECO:0000256" key="4">
    <source>
        <dbReference type="ARBA" id="ARBA00022692"/>
    </source>
</evidence>
<keyword evidence="4 9" id="KW-0812">Transmembrane</keyword>
<dbReference type="InterPro" id="IPR000644">
    <property type="entry name" value="CBS_dom"/>
</dbReference>
<dbReference type="GO" id="GO:0005886">
    <property type="term" value="C:plasma membrane"/>
    <property type="evidence" value="ECO:0007669"/>
    <property type="project" value="UniProtKB-SubCell"/>
</dbReference>
<dbReference type="Pfam" id="PF03448">
    <property type="entry name" value="MgtE_N"/>
    <property type="match status" value="1"/>
</dbReference>
<feature type="transmembrane region" description="Helical" evidence="9">
    <location>
        <begin position="315"/>
        <end position="335"/>
    </location>
</feature>
<feature type="transmembrane region" description="Helical" evidence="9">
    <location>
        <begin position="427"/>
        <end position="450"/>
    </location>
</feature>